<evidence type="ECO:0000256" key="1">
    <source>
        <dbReference type="SAM" id="MobiDB-lite"/>
    </source>
</evidence>
<protein>
    <submittedName>
        <fullName evidence="2">Uncharacterized protein</fullName>
    </submittedName>
</protein>
<dbReference type="EMBL" id="JACEIK010006927">
    <property type="protein sequence ID" value="MCE3049481.1"/>
    <property type="molecule type" value="Genomic_DNA"/>
</dbReference>
<feature type="region of interest" description="Disordered" evidence="1">
    <location>
        <begin position="115"/>
        <end position="139"/>
    </location>
</feature>
<evidence type="ECO:0000313" key="3">
    <source>
        <dbReference type="Proteomes" id="UP000823775"/>
    </source>
</evidence>
<comment type="caution">
    <text evidence="2">The sequence shown here is derived from an EMBL/GenBank/DDBJ whole genome shotgun (WGS) entry which is preliminary data.</text>
</comment>
<dbReference type="Proteomes" id="UP000823775">
    <property type="component" value="Unassembled WGS sequence"/>
</dbReference>
<reference evidence="2 3" key="1">
    <citation type="journal article" date="2021" name="BMC Genomics">
        <title>Datura genome reveals duplications of psychoactive alkaloid biosynthetic genes and high mutation rate following tissue culture.</title>
        <authorList>
            <person name="Rajewski A."/>
            <person name="Carter-House D."/>
            <person name="Stajich J."/>
            <person name="Litt A."/>
        </authorList>
    </citation>
    <scope>NUCLEOTIDE SEQUENCE [LARGE SCALE GENOMIC DNA]</scope>
    <source>
        <strain evidence="2">AR-01</strain>
    </source>
</reference>
<organism evidence="2 3">
    <name type="scientific">Datura stramonium</name>
    <name type="common">Jimsonweed</name>
    <name type="synonym">Common thornapple</name>
    <dbReference type="NCBI Taxonomy" id="4076"/>
    <lineage>
        <taxon>Eukaryota</taxon>
        <taxon>Viridiplantae</taxon>
        <taxon>Streptophyta</taxon>
        <taxon>Embryophyta</taxon>
        <taxon>Tracheophyta</taxon>
        <taxon>Spermatophyta</taxon>
        <taxon>Magnoliopsida</taxon>
        <taxon>eudicotyledons</taxon>
        <taxon>Gunneridae</taxon>
        <taxon>Pentapetalae</taxon>
        <taxon>asterids</taxon>
        <taxon>lamiids</taxon>
        <taxon>Solanales</taxon>
        <taxon>Solanaceae</taxon>
        <taxon>Solanoideae</taxon>
        <taxon>Datureae</taxon>
        <taxon>Datura</taxon>
    </lineage>
</organism>
<feature type="region of interest" description="Disordered" evidence="1">
    <location>
        <begin position="1"/>
        <end position="21"/>
    </location>
</feature>
<sequence length="139" mass="15371">MDKKRASSSVSRSKAPVGRGEGHDVVMRLLNVLEALVPNHGGLLVSKTNSQAQTQVQLNVAATQAPQLTPQSVDHSVTTTRNSKDLKNFMDIKPLEFDCNVLETQRLDPRLKVEKIEKSTPGHKTSHSVTRGRRPRLVK</sequence>
<gene>
    <name evidence="2" type="ORF">HAX54_044972</name>
</gene>
<name>A0ABS8WHP3_DATST</name>
<proteinExistence type="predicted"/>
<accession>A0ABS8WHP3</accession>
<feature type="compositionally biased region" description="Basic residues" evidence="1">
    <location>
        <begin position="124"/>
        <end position="139"/>
    </location>
</feature>
<keyword evidence="3" id="KW-1185">Reference proteome</keyword>
<evidence type="ECO:0000313" key="2">
    <source>
        <dbReference type="EMBL" id="MCE3049481.1"/>
    </source>
</evidence>